<dbReference type="InterPro" id="IPR036259">
    <property type="entry name" value="MFS_trans_sf"/>
</dbReference>
<evidence type="ECO:0000256" key="1">
    <source>
        <dbReference type="ARBA" id="ARBA00004651"/>
    </source>
</evidence>
<reference evidence="7 8" key="1">
    <citation type="submission" date="2018-01" db="EMBL/GenBank/DDBJ databases">
        <title>Whole genome analyses suggest that Burkholderia sensu lato contains two further novel genera in the rhizoxinica-symbiotica group Mycetohabitans gen. nov., and Trinickia gen. nov.: implications for the evolution of diazotrophy and nodulation in the Burkholderiaceae.</title>
        <authorList>
            <person name="Estrada-de los Santos P."/>
            <person name="Palmer M."/>
            <person name="Chavez-Ramirez B."/>
            <person name="Beukes C."/>
            <person name="Steenkamp E.T."/>
            <person name="Hirsch A.M."/>
            <person name="Manyaka P."/>
            <person name="Maluk M."/>
            <person name="Lafos M."/>
            <person name="Crook M."/>
            <person name="Gross E."/>
            <person name="Simon M.F."/>
            <person name="Bueno dos Reis Junior F."/>
            <person name="Poole P.S."/>
            <person name="Venter S.N."/>
            <person name="James E.K."/>
        </authorList>
    </citation>
    <scope>NUCLEOTIDE SEQUENCE [LARGE SCALE GENOMIC DNA]</scope>
    <source>
        <strain evidence="7 8">JPY 581</strain>
    </source>
</reference>
<keyword evidence="2" id="KW-1003">Cell membrane</keyword>
<evidence type="ECO:0000313" key="8">
    <source>
        <dbReference type="Proteomes" id="UP000235777"/>
    </source>
</evidence>
<dbReference type="Proteomes" id="UP000235777">
    <property type="component" value="Unassembled WGS sequence"/>
</dbReference>
<dbReference type="GO" id="GO:0022857">
    <property type="term" value="F:transmembrane transporter activity"/>
    <property type="evidence" value="ECO:0007669"/>
    <property type="project" value="InterPro"/>
</dbReference>
<dbReference type="EMBL" id="PNYC01000003">
    <property type="protein sequence ID" value="PMS37469.1"/>
    <property type="molecule type" value="Genomic_DNA"/>
</dbReference>
<organism evidence="7 8">
    <name type="scientific">Trinickia symbiotica</name>
    <dbReference type="NCBI Taxonomy" id="863227"/>
    <lineage>
        <taxon>Bacteria</taxon>
        <taxon>Pseudomonadati</taxon>
        <taxon>Pseudomonadota</taxon>
        <taxon>Betaproteobacteria</taxon>
        <taxon>Burkholderiales</taxon>
        <taxon>Burkholderiaceae</taxon>
        <taxon>Trinickia</taxon>
    </lineage>
</organism>
<dbReference type="InterPro" id="IPR011701">
    <property type="entry name" value="MFS"/>
</dbReference>
<keyword evidence="3 6" id="KW-0812">Transmembrane</keyword>
<sequence length="417" mass="43828">MNGSTVLRECPGYTYLLLLRAVGSIIIWVDFTLIFSSLSYYWQANAITIGIASALYGLPGLLLGPYFGKLADIRHPISLLRASYSCRAATSLLLMLSPNVDVFVVLVFLKGLSNLGSMPAEQVMIRLMLSPAQVIENARWSTVIDQSLKVAAPLIGAMMTVLCQPQLGFLLPSALALAALPVLHALKQHYPRAAACSANAKRPEPWALIELCLSNVGFRTALVAVLIQTAVLGLYDPLLALFLKQQAFPAGTFGTIVSCTAAGGVAGAVIFKRMFAATTPVRVASIGLTGFGLTVVLPGGLSSLNWPLPEYALLALWIANGGFYGITAMTFGVVMQAASPSHSLGTISATARSVQLGTLVLGPLIGSTLARISSIPTVFLISGIAAVVAGAWLYAHCPTMQTQCDNNTGQANTGSTD</sequence>
<feature type="transmembrane region" description="Helical" evidence="6">
    <location>
        <begin position="247"/>
        <end position="271"/>
    </location>
</feature>
<protein>
    <submittedName>
        <fullName evidence="7">MFS transporter</fullName>
    </submittedName>
</protein>
<name>A0A2N7X6T2_9BURK</name>
<keyword evidence="4 6" id="KW-1133">Transmembrane helix</keyword>
<dbReference type="PANTHER" id="PTHR23513">
    <property type="entry name" value="INTEGRAL MEMBRANE EFFLUX PROTEIN-RELATED"/>
    <property type="match status" value="1"/>
</dbReference>
<evidence type="ECO:0000313" key="7">
    <source>
        <dbReference type="EMBL" id="PMS37469.1"/>
    </source>
</evidence>
<evidence type="ECO:0000256" key="3">
    <source>
        <dbReference type="ARBA" id="ARBA00022692"/>
    </source>
</evidence>
<dbReference type="SUPFAM" id="SSF103473">
    <property type="entry name" value="MFS general substrate transporter"/>
    <property type="match status" value="1"/>
</dbReference>
<evidence type="ECO:0000256" key="2">
    <source>
        <dbReference type="ARBA" id="ARBA00022475"/>
    </source>
</evidence>
<dbReference type="STRING" id="863227.GCA_000373005_02931"/>
<feature type="transmembrane region" description="Helical" evidence="6">
    <location>
        <begin position="47"/>
        <end position="67"/>
    </location>
</feature>
<keyword evidence="8" id="KW-1185">Reference proteome</keyword>
<accession>A0A2N7X6T2</accession>
<feature type="transmembrane region" description="Helical" evidence="6">
    <location>
        <begin position="207"/>
        <end position="235"/>
    </location>
</feature>
<dbReference type="OrthoDB" id="9775268at2"/>
<feature type="transmembrane region" description="Helical" evidence="6">
    <location>
        <begin position="313"/>
        <end position="334"/>
    </location>
</feature>
<dbReference type="GO" id="GO:0005886">
    <property type="term" value="C:plasma membrane"/>
    <property type="evidence" value="ECO:0007669"/>
    <property type="project" value="UniProtKB-SubCell"/>
</dbReference>
<feature type="transmembrane region" description="Helical" evidence="6">
    <location>
        <begin position="12"/>
        <end position="35"/>
    </location>
</feature>
<comment type="caution">
    <text evidence="7">The sequence shown here is derived from an EMBL/GenBank/DDBJ whole genome shotgun (WGS) entry which is preliminary data.</text>
</comment>
<dbReference type="Pfam" id="PF07690">
    <property type="entry name" value="MFS_1"/>
    <property type="match status" value="1"/>
</dbReference>
<feature type="transmembrane region" description="Helical" evidence="6">
    <location>
        <begin position="283"/>
        <end position="301"/>
    </location>
</feature>
<proteinExistence type="predicted"/>
<feature type="transmembrane region" description="Helical" evidence="6">
    <location>
        <begin position="167"/>
        <end position="186"/>
    </location>
</feature>
<dbReference type="PANTHER" id="PTHR23513:SF11">
    <property type="entry name" value="STAPHYLOFERRIN A TRANSPORTER"/>
    <property type="match status" value="1"/>
</dbReference>
<evidence type="ECO:0000256" key="5">
    <source>
        <dbReference type="ARBA" id="ARBA00023136"/>
    </source>
</evidence>
<evidence type="ECO:0000256" key="4">
    <source>
        <dbReference type="ARBA" id="ARBA00022989"/>
    </source>
</evidence>
<gene>
    <name evidence="7" type="ORF">C0Z20_05705</name>
</gene>
<evidence type="ECO:0000256" key="6">
    <source>
        <dbReference type="SAM" id="Phobius"/>
    </source>
</evidence>
<feature type="transmembrane region" description="Helical" evidence="6">
    <location>
        <begin position="377"/>
        <end position="395"/>
    </location>
</feature>
<comment type="subcellular location">
    <subcellularLocation>
        <location evidence="1">Cell membrane</location>
        <topology evidence="1">Multi-pass membrane protein</topology>
    </subcellularLocation>
</comment>
<dbReference type="Gene3D" id="1.20.1250.20">
    <property type="entry name" value="MFS general substrate transporter like domains"/>
    <property type="match status" value="1"/>
</dbReference>
<dbReference type="AlphaFoldDB" id="A0A2N7X6T2"/>
<dbReference type="RefSeq" id="WP_018441507.1">
    <property type="nucleotide sequence ID" value="NZ_KB890176.1"/>
</dbReference>
<keyword evidence="5 6" id="KW-0472">Membrane</keyword>